<feature type="region of interest" description="Disordered" evidence="1">
    <location>
        <begin position="1"/>
        <end position="30"/>
    </location>
</feature>
<reference evidence="2" key="1">
    <citation type="submission" date="2022-05" db="EMBL/GenBank/DDBJ databases">
        <title>The Musa troglodytarum L. genome provides insights into the mechanism of non-climacteric behaviour and enrichment of carotenoids.</title>
        <authorList>
            <person name="Wang J."/>
        </authorList>
    </citation>
    <scope>NUCLEOTIDE SEQUENCE</scope>
    <source>
        <tissue evidence="2">Leaf</tissue>
    </source>
</reference>
<protein>
    <submittedName>
        <fullName evidence="2">Uncharacterized protein</fullName>
    </submittedName>
</protein>
<gene>
    <name evidence="2" type="ORF">MUK42_35028</name>
</gene>
<dbReference type="EMBL" id="CP097509">
    <property type="protein sequence ID" value="URE17647.1"/>
    <property type="molecule type" value="Genomic_DNA"/>
</dbReference>
<keyword evidence="3" id="KW-1185">Reference proteome</keyword>
<evidence type="ECO:0000256" key="1">
    <source>
        <dbReference type="SAM" id="MobiDB-lite"/>
    </source>
</evidence>
<accession>A0A9E7KGP8</accession>
<organism evidence="2 3">
    <name type="scientific">Musa troglodytarum</name>
    <name type="common">fe'i banana</name>
    <dbReference type="NCBI Taxonomy" id="320322"/>
    <lineage>
        <taxon>Eukaryota</taxon>
        <taxon>Viridiplantae</taxon>
        <taxon>Streptophyta</taxon>
        <taxon>Embryophyta</taxon>
        <taxon>Tracheophyta</taxon>
        <taxon>Spermatophyta</taxon>
        <taxon>Magnoliopsida</taxon>
        <taxon>Liliopsida</taxon>
        <taxon>Zingiberales</taxon>
        <taxon>Musaceae</taxon>
        <taxon>Musa</taxon>
    </lineage>
</organism>
<dbReference type="EMBL" id="CP097509">
    <property type="protein sequence ID" value="URE17644.1"/>
    <property type="molecule type" value="Genomic_DNA"/>
</dbReference>
<evidence type="ECO:0000313" key="2">
    <source>
        <dbReference type="EMBL" id="URE17647.1"/>
    </source>
</evidence>
<dbReference type="Proteomes" id="UP001055439">
    <property type="component" value="Chromosome 7"/>
</dbReference>
<feature type="compositionally biased region" description="Basic and acidic residues" evidence="1">
    <location>
        <begin position="57"/>
        <end position="79"/>
    </location>
</feature>
<sequence>MDSTPGLSLPAVAQVSDTGRREREEGSQVHQHWKLIFLPPQMINKVSNLAACSTKTSKADWHQPDVDQKESDTNADTRE</sequence>
<feature type="region of interest" description="Disordered" evidence="1">
    <location>
        <begin position="52"/>
        <end position="79"/>
    </location>
</feature>
<dbReference type="AlphaFoldDB" id="A0A9E7KGP8"/>
<feature type="compositionally biased region" description="Basic and acidic residues" evidence="1">
    <location>
        <begin position="18"/>
        <end position="27"/>
    </location>
</feature>
<name>A0A9E7KGP8_9LILI</name>
<evidence type="ECO:0000313" key="3">
    <source>
        <dbReference type="Proteomes" id="UP001055439"/>
    </source>
</evidence>
<proteinExistence type="predicted"/>